<dbReference type="OrthoDB" id="9762169at2"/>
<evidence type="ECO:0000313" key="11">
    <source>
        <dbReference type="Proteomes" id="UP000320239"/>
    </source>
</evidence>
<dbReference type="InterPro" id="IPR000719">
    <property type="entry name" value="Prot_kinase_dom"/>
</dbReference>
<evidence type="ECO:0000259" key="9">
    <source>
        <dbReference type="PROSITE" id="PS50011"/>
    </source>
</evidence>
<dbReference type="SMART" id="SM00220">
    <property type="entry name" value="S_TKc"/>
    <property type="match status" value="1"/>
</dbReference>
<dbReference type="InterPro" id="IPR017441">
    <property type="entry name" value="Protein_kinase_ATP_BS"/>
</dbReference>
<keyword evidence="11" id="KW-1185">Reference proteome</keyword>
<dbReference type="GO" id="GO:0004674">
    <property type="term" value="F:protein serine/threonine kinase activity"/>
    <property type="evidence" value="ECO:0007669"/>
    <property type="project" value="UniProtKB-KW"/>
</dbReference>
<feature type="compositionally biased region" description="Pro residues" evidence="8">
    <location>
        <begin position="311"/>
        <end position="327"/>
    </location>
</feature>
<evidence type="ECO:0000256" key="2">
    <source>
        <dbReference type="ARBA" id="ARBA00022527"/>
    </source>
</evidence>
<dbReference type="GO" id="GO:0009654">
    <property type="term" value="C:photosystem II oxygen evolving complex"/>
    <property type="evidence" value="ECO:0007669"/>
    <property type="project" value="InterPro"/>
</dbReference>
<dbReference type="RefSeq" id="WP_122981278.1">
    <property type="nucleotide sequence ID" value="NZ_BOMX01000015.1"/>
</dbReference>
<evidence type="ECO:0000256" key="4">
    <source>
        <dbReference type="ARBA" id="ARBA00022741"/>
    </source>
</evidence>
<dbReference type="Gene3D" id="3.40.1000.10">
    <property type="entry name" value="Mog1/PsbP, alpha/beta/alpha sandwich"/>
    <property type="match status" value="1"/>
</dbReference>
<dbReference type="InterPro" id="IPR002683">
    <property type="entry name" value="PsbP_C"/>
</dbReference>
<evidence type="ECO:0000256" key="1">
    <source>
        <dbReference type="ARBA" id="ARBA00012513"/>
    </source>
</evidence>
<gene>
    <name evidence="10" type="ORF">FHX34_101786</name>
</gene>
<dbReference type="PANTHER" id="PTHR43289">
    <property type="entry name" value="MITOGEN-ACTIVATED PROTEIN KINASE KINASE KINASE 20-RELATED"/>
    <property type="match status" value="1"/>
</dbReference>
<evidence type="ECO:0000256" key="7">
    <source>
        <dbReference type="PROSITE-ProRule" id="PRU10141"/>
    </source>
</evidence>
<name>A0A561WPM1_ACTTI</name>
<dbReference type="CDD" id="cd14014">
    <property type="entry name" value="STKc_PknB_like"/>
    <property type="match status" value="1"/>
</dbReference>
<dbReference type="Proteomes" id="UP000320239">
    <property type="component" value="Unassembled WGS sequence"/>
</dbReference>
<protein>
    <recommendedName>
        <fullName evidence="1">non-specific serine/threonine protein kinase</fullName>
        <ecNumber evidence="1">2.7.11.1</ecNumber>
    </recommendedName>
</protein>
<dbReference type="GO" id="GO:0005509">
    <property type="term" value="F:calcium ion binding"/>
    <property type="evidence" value="ECO:0007669"/>
    <property type="project" value="InterPro"/>
</dbReference>
<dbReference type="EC" id="2.7.11.1" evidence="1"/>
<dbReference type="Pfam" id="PF01789">
    <property type="entry name" value="PsbP"/>
    <property type="match status" value="1"/>
</dbReference>
<dbReference type="SUPFAM" id="SSF56112">
    <property type="entry name" value="Protein kinase-like (PK-like)"/>
    <property type="match status" value="1"/>
</dbReference>
<dbReference type="Gene3D" id="3.30.200.20">
    <property type="entry name" value="Phosphorylase Kinase, domain 1"/>
    <property type="match status" value="1"/>
</dbReference>
<dbReference type="InterPro" id="IPR008271">
    <property type="entry name" value="Ser/Thr_kinase_AS"/>
</dbReference>
<keyword evidence="4 7" id="KW-0547">Nucleotide-binding</keyword>
<dbReference type="PROSITE" id="PS50011">
    <property type="entry name" value="PROTEIN_KINASE_DOM"/>
    <property type="match status" value="1"/>
</dbReference>
<organism evidence="10 11">
    <name type="scientific">Actinoplanes teichomyceticus</name>
    <dbReference type="NCBI Taxonomy" id="1867"/>
    <lineage>
        <taxon>Bacteria</taxon>
        <taxon>Bacillati</taxon>
        <taxon>Actinomycetota</taxon>
        <taxon>Actinomycetes</taxon>
        <taxon>Micromonosporales</taxon>
        <taxon>Micromonosporaceae</taxon>
        <taxon>Actinoplanes</taxon>
    </lineage>
</organism>
<dbReference type="InterPro" id="IPR011009">
    <property type="entry name" value="Kinase-like_dom_sf"/>
</dbReference>
<feature type="domain" description="Protein kinase" evidence="9">
    <location>
        <begin position="29"/>
        <end position="283"/>
    </location>
</feature>
<dbReference type="InterPro" id="IPR016123">
    <property type="entry name" value="Mog1/PsbP_a/b/a-sand"/>
</dbReference>
<feature type="region of interest" description="Disordered" evidence="8">
    <location>
        <begin position="289"/>
        <end position="378"/>
    </location>
</feature>
<comment type="caution">
    <text evidence="10">The sequence shown here is derived from an EMBL/GenBank/DDBJ whole genome shotgun (WGS) entry which is preliminary data.</text>
</comment>
<dbReference type="PROSITE" id="PS00108">
    <property type="entry name" value="PROTEIN_KINASE_ST"/>
    <property type="match status" value="1"/>
</dbReference>
<feature type="binding site" evidence="7">
    <location>
        <position position="58"/>
    </location>
    <ligand>
        <name>ATP</name>
        <dbReference type="ChEBI" id="CHEBI:30616"/>
    </ligand>
</feature>
<evidence type="ECO:0000256" key="8">
    <source>
        <dbReference type="SAM" id="MobiDB-lite"/>
    </source>
</evidence>
<dbReference type="PROSITE" id="PS00107">
    <property type="entry name" value="PROTEIN_KINASE_ATP"/>
    <property type="match status" value="1"/>
</dbReference>
<dbReference type="EMBL" id="VIWY01000001">
    <property type="protein sequence ID" value="TWG25814.1"/>
    <property type="molecule type" value="Genomic_DNA"/>
</dbReference>
<dbReference type="Gene3D" id="1.10.510.10">
    <property type="entry name" value="Transferase(Phosphotransferase) domain 1"/>
    <property type="match status" value="1"/>
</dbReference>
<evidence type="ECO:0000313" key="10">
    <source>
        <dbReference type="EMBL" id="TWG25814.1"/>
    </source>
</evidence>
<dbReference type="Pfam" id="PF00069">
    <property type="entry name" value="Pkinase"/>
    <property type="match status" value="1"/>
</dbReference>
<reference evidence="10 11" key="1">
    <citation type="submission" date="2019-06" db="EMBL/GenBank/DDBJ databases">
        <title>Sequencing the genomes of 1000 actinobacteria strains.</title>
        <authorList>
            <person name="Klenk H.-P."/>
        </authorList>
    </citation>
    <scope>NUCLEOTIDE SEQUENCE [LARGE SCALE GENOMIC DNA]</scope>
    <source>
        <strain evidence="10 11">DSM 43866</strain>
    </source>
</reference>
<keyword evidence="5 10" id="KW-0418">Kinase</keyword>
<proteinExistence type="predicted"/>
<dbReference type="GO" id="GO:0005524">
    <property type="term" value="F:ATP binding"/>
    <property type="evidence" value="ECO:0007669"/>
    <property type="project" value="UniProtKB-UniRule"/>
</dbReference>
<sequence length="634" mass="67225">MTQIPTWSSGDAASLSGRAAPGTLIGGRYTLRAAVGHGGMGTVWRAADTLLRRDVAIKEVILPPGLAPSDRDAMYERTMREARAAAALQHPAVVQVYDVVHENGRPWIVMELLEARSLADMVIEDGPVASRVVAKIGIALLGALEVAHAHGVLHRDVKPANVLICSDGRCVLTDFGVARMPTDVQLTTPGMVLGSPHFISPERAMGHEFGPPSDLFSLGVTLYTAIEGRPPFDKGDPIETMHAVVEDPPAPVVRAGSLTPVLMGLLEKNPAQRMDVQTARTLLRQQLAGPLASKNPPHMMTDPYSVVPTRPVSPPPEAPTQPIPPQPSGQIGGRAMLSPGESLTDHLNKLEQQNSGGRRRAPQAPDPGYPTGAMPAHQIPATTGATSVIPPQDAWLPGGARQGTVVTSPAAKRRMAVQNAAQAVRDTTDRAVRTFRGWPRNRQLAVGGGVAAALALILVLSLTGGDDAPPAAPVAAPDSSAPAVSAAVQTQDYRGNKAISVKVPAGWKRTVNGNYVDYIDPADKLRKVRVLAEPGKATPARFVTEIAPNGLKKSANCPKPFRSVGTTEDVQMAGHPAAQLEYTCGTGDAMRHGLWRMTQVDGTMYSFFLSTPAAEFDGSRKYFDAMAESFQLNL</sequence>
<evidence type="ECO:0000256" key="5">
    <source>
        <dbReference type="ARBA" id="ARBA00022777"/>
    </source>
</evidence>
<keyword evidence="2 10" id="KW-0723">Serine/threonine-protein kinase</keyword>
<evidence type="ECO:0000256" key="6">
    <source>
        <dbReference type="ARBA" id="ARBA00022840"/>
    </source>
</evidence>
<dbReference type="AlphaFoldDB" id="A0A561WPM1"/>
<dbReference type="GO" id="GO:0019898">
    <property type="term" value="C:extrinsic component of membrane"/>
    <property type="evidence" value="ECO:0007669"/>
    <property type="project" value="InterPro"/>
</dbReference>
<dbReference type="PANTHER" id="PTHR43289:SF6">
    <property type="entry name" value="SERINE_THREONINE-PROTEIN KINASE NEKL-3"/>
    <property type="match status" value="1"/>
</dbReference>
<keyword evidence="3" id="KW-0808">Transferase</keyword>
<accession>A0A561WPM1</accession>
<keyword evidence="6 7" id="KW-0067">ATP-binding</keyword>
<dbReference type="GO" id="GO:0015979">
    <property type="term" value="P:photosynthesis"/>
    <property type="evidence" value="ECO:0007669"/>
    <property type="project" value="InterPro"/>
</dbReference>
<evidence type="ECO:0000256" key="3">
    <source>
        <dbReference type="ARBA" id="ARBA00022679"/>
    </source>
</evidence>
<dbReference type="SUPFAM" id="SSF55724">
    <property type="entry name" value="Mog1p/PsbP-like"/>
    <property type="match status" value="1"/>
</dbReference>